<evidence type="ECO:0000256" key="3">
    <source>
        <dbReference type="PROSITE-ProRule" id="PRU00023"/>
    </source>
</evidence>
<evidence type="ECO:0000256" key="4">
    <source>
        <dbReference type="SAM" id="MobiDB-lite"/>
    </source>
</evidence>
<reference evidence="6 7" key="1">
    <citation type="submission" date="2017-12" db="EMBL/GenBank/DDBJ databases">
        <title>Genome sequence of the mycotoxigenic crop pathogen Fusarium proliferatum, strain ITEM 2341 from Date Palm.</title>
        <authorList>
            <person name="Almiman B.F."/>
            <person name="Shittu T.A."/>
            <person name="Muthumeenakshi S."/>
            <person name="Baroncelli R."/>
            <person name="Sreenivasaprasada S."/>
        </authorList>
    </citation>
    <scope>NUCLEOTIDE SEQUENCE [LARGE SCALE GENOMIC DNA]</scope>
    <source>
        <strain evidence="6 7">ITEM 2341</strain>
    </source>
</reference>
<feature type="repeat" description="ANK" evidence="3">
    <location>
        <begin position="737"/>
        <end position="769"/>
    </location>
</feature>
<dbReference type="PROSITE" id="PS50297">
    <property type="entry name" value="ANK_REP_REGION"/>
    <property type="match status" value="1"/>
</dbReference>
<feature type="region of interest" description="Disordered" evidence="4">
    <location>
        <begin position="1526"/>
        <end position="1545"/>
    </location>
</feature>
<dbReference type="Gene3D" id="3.90.226.10">
    <property type="entry name" value="2-enoyl-CoA Hydratase, Chain A, domain 1"/>
    <property type="match status" value="1"/>
</dbReference>
<dbReference type="PROSITE" id="PS50088">
    <property type="entry name" value="ANK_REPEAT"/>
    <property type="match status" value="1"/>
</dbReference>
<feature type="region of interest" description="Disordered" evidence="4">
    <location>
        <begin position="1148"/>
        <end position="1168"/>
    </location>
</feature>
<proteinExistence type="predicted"/>
<dbReference type="InterPro" id="IPR029045">
    <property type="entry name" value="ClpP/crotonase-like_dom_sf"/>
</dbReference>
<evidence type="ECO:0000256" key="2">
    <source>
        <dbReference type="ARBA" id="ARBA00023043"/>
    </source>
</evidence>
<feature type="compositionally biased region" description="Basic and acidic residues" evidence="4">
    <location>
        <begin position="1275"/>
        <end position="1289"/>
    </location>
</feature>
<sequence length="1761" mass="194650">MPFPKLPPRAAYIKLSNPTKRNALSIPVLRDLKSQLDSALALRPTSRTGMLPKFSQQALNELEWALKGPKSKHWERWGWLVSASEWKKQRAGAPDVLVLRSEGPVFSSGHDLKELSEMSRDDVRTLFELCADVMRTIRRSPVPVVCPIQGIATAAGFQLAMSTDFPIALPDTQFALPGAKIGLPCTSPSTAVSRRLPAATTYRLLATAEPIKASDHPDVIDVVKVSPGQDPEEAFEKRVLDVVERLLSMSPQQQAVGKWAYWTQFEFGKSNGDGYEQASLWAARVMALHARTAEKGHTAVVERLLAHNANPNLSDLDHLAPLWKAARYGHTSVVQLLLASTKLSDINPRPSYLHEHKLETPLSIAIKEGHQETAERLSHANGINPCLTTILSKTVYWEKVSILGLAVCAGFEHVALSLLAKCDIGRDSQEADHSGTKNIVEPASKLLVFAVAAGCSRIVRELLTKHSLDVNAVHGYHAGEALGWVEDSPLMAASRRGDLSAVRLFLDMDEVRPGLSSNRSGTALTAAAQGGFVDVVKILIADGRIEVGHENQDGRTALSFSAESGSKDAVNELLATGDTNPNDQDSDSRTPLIWAVNPRHGYGLGGWQSHEGATRRLLADSQIAVNARDSFGLTALLYAAKNGALGLVMALLEHPQIDPTAGPKDKSPLAEAAVHDHADVVQALISVGQVDVNTILASTYERTALMAVVEYGRVEREIATQVLLSAPGIDVNFQDRDGRTALMLAASGGTVGMVKLILASGAEPNMQDKSGRTALCYAKNIEKMKALLEDPRIKPDLPNSQGRTALSLAAEAGRKEHVNALLERKDVNPGSRDIHGRCPLSWIFCKNGLQDSEKKEERKAVLQRLLRIPDVDPNAEDHDGFTPLLLAVMSHQGHEYVEVLLSRSDLDVNQPRAGGLGSPLDTAKQVGNMETTALLRTRGARESINSVRPHSFEATFVMEQGFRSSAYSMFEEARPQQRQRQRARRSLSHGSGTSSDEPDFDYQPKLSGSLVDALRASLLKEYPLYLEEQQEYVDEWTDGTESMCSSCLDINLGSALWRRHTQYEGRVIAGLGRVDETWKTRSCPLCRLFATVYPHTSLREEHKLVSFSTTQSWICHGKMSRWNDLRFKRFADTMLLAVVAGDSPVADEVVPTRRRSRRNPSPSRREKDVVKATFSSGLIGRLGRNGPNLCSLNIPRMTTEIKDWSIARGWVTLCRENHSGECNPRKSAAVPHFFLIECSTRQIAEQKESQTDGLPPYVALSYVWGQSQGNQQPLQREKQQESLDGKGDGIVEPAIEDAIRVTLELGYRYLWVDRYCIVQTGDEAIKQEQLRHMHLVYANAEVTLIAAAGQDSSAGLPGIPGRRRSQQPGASIQGHALVCIPPDPSLHIRSRSTWATRGWTYQEGLLARRRLYFSDYEMSYECRNMLCREAIRLPIGFEQLLSGHKPRFMEPFWMYQPYKLPGMDSDQTGVGLFDLLEVYTKRKLSLPSDTLNAMLGIFSLLAQHKTRPIYHICGVPILRLKERYERGSGGRSRKPTGSSNSVDNEDTAAAGLGGFLDGLCWRLVKPAHRQTGFPSWSWTGWQGVVTGMSKTSKPMKQSNGFAIDVSIIPGNQDDAVAVPWKRCYDQLRMADDSNPDTQSGQNHVLEITASSVTVRFHRGEFDGRPNTWIGTLCAGHGVWQGEFFLTSKDVLVPSLLQESWTGIVLGNSKSDWHENLHDTKVVVIQEQKHKRGQRSVKGQKYYERVGLLRVKNCTLEGTVRF</sequence>
<dbReference type="Pfam" id="PF00378">
    <property type="entry name" value="ECH_1"/>
    <property type="match status" value="1"/>
</dbReference>
<dbReference type="InterPro" id="IPR010730">
    <property type="entry name" value="HET"/>
</dbReference>
<dbReference type="InterPro" id="IPR050889">
    <property type="entry name" value="Dendritic_Spine_Reg/Scaffold"/>
</dbReference>
<feature type="region of interest" description="Disordered" evidence="4">
    <location>
        <begin position="970"/>
        <end position="1003"/>
    </location>
</feature>
<dbReference type="PANTHER" id="PTHR24166:SF48">
    <property type="entry name" value="PROTEIN VAPYRIN"/>
    <property type="match status" value="1"/>
</dbReference>
<accession>A0A365MXA3</accession>
<dbReference type="Gene3D" id="1.25.40.20">
    <property type="entry name" value="Ankyrin repeat-containing domain"/>
    <property type="match status" value="4"/>
</dbReference>
<dbReference type="EMBL" id="PKMI01000030">
    <property type="protein sequence ID" value="RBA13181.1"/>
    <property type="molecule type" value="Genomic_DNA"/>
</dbReference>
<dbReference type="InterPro" id="IPR036770">
    <property type="entry name" value="Ankyrin_rpt-contain_sf"/>
</dbReference>
<dbReference type="SUPFAM" id="SSF48403">
    <property type="entry name" value="Ankyrin repeat"/>
    <property type="match status" value="2"/>
</dbReference>
<evidence type="ECO:0000256" key="1">
    <source>
        <dbReference type="ARBA" id="ARBA00022737"/>
    </source>
</evidence>
<feature type="region of interest" description="Disordered" evidence="4">
    <location>
        <begin position="1270"/>
        <end position="1289"/>
    </location>
</feature>
<dbReference type="Pfam" id="PF06985">
    <property type="entry name" value="HET"/>
    <property type="match status" value="1"/>
</dbReference>
<gene>
    <name evidence="6" type="ORF">FPRO05_13608</name>
</gene>
<feature type="compositionally biased region" description="Basic residues" evidence="4">
    <location>
        <begin position="977"/>
        <end position="987"/>
    </location>
</feature>
<dbReference type="Proteomes" id="UP000251714">
    <property type="component" value="Unassembled WGS sequence"/>
</dbReference>
<keyword evidence="2 3" id="KW-0040">ANK repeat</keyword>
<dbReference type="CDD" id="cd06558">
    <property type="entry name" value="crotonase-like"/>
    <property type="match status" value="1"/>
</dbReference>
<dbReference type="InterPro" id="IPR001753">
    <property type="entry name" value="Enoyl-CoA_hydra/iso"/>
</dbReference>
<dbReference type="PANTHER" id="PTHR24166">
    <property type="entry name" value="ROLLING PEBBLES, ISOFORM B"/>
    <property type="match status" value="1"/>
</dbReference>
<organism evidence="6 7">
    <name type="scientific">Gibberella intermedia</name>
    <name type="common">Bulb rot disease fungus</name>
    <name type="synonym">Fusarium proliferatum</name>
    <dbReference type="NCBI Taxonomy" id="948311"/>
    <lineage>
        <taxon>Eukaryota</taxon>
        <taxon>Fungi</taxon>
        <taxon>Dikarya</taxon>
        <taxon>Ascomycota</taxon>
        <taxon>Pezizomycotina</taxon>
        <taxon>Sordariomycetes</taxon>
        <taxon>Hypocreomycetidae</taxon>
        <taxon>Hypocreales</taxon>
        <taxon>Nectriaceae</taxon>
        <taxon>Fusarium</taxon>
        <taxon>Fusarium fujikuroi species complex</taxon>
    </lineage>
</organism>
<feature type="domain" description="Heterokaryon incompatibility" evidence="5">
    <location>
        <begin position="1257"/>
        <end position="1403"/>
    </location>
</feature>
<dbReference type="InterPro" id="IPR002110">
    <property type="entry name" value="Ankyrin_rpt"/>
</dbReference>
<name>A0A365MXA3_GIBIN</name>
<evidence type="ECO:0000313" key="6">
    <source>
        <dbReference type="EMBL" id="RBA13181.1"/>
    </source>
</evidence>
<dbReference type="SMART" id="SM00248">
    <property type="entry name" value="ANK"/>
    <property type="match status" value="14"/>
</dbReference>
<evidence type="ECO:0000259" key="5">
    <source>
        <dbReference type="Pfam" id="PF06985"/>
    </source>
</evidence>
<evidence type="ECO:0000313" key="7">
    <source>
        <dbReference type="Proteomes" id="UP000251714"/>
    </source>
</evidence>
<comment type="caution">
    <text evidence="6">The sequence shown here is derived from an EMBL/GenBank/DDBJ whole genome shotgun (WGS) entry which is preliminary data.</text>
</comment>
<keyword evidence="1" id="KW-0677">Repeat</keyword>
<protein>
    <recommendedName>
        <fullName evidence="5">Heterokaryon incompatibility domain-containing protein</fullName>
    </recommendedName>
</protein>
<dbReference type="SUPFAM" id="SSF52096">
    <property type="entry name" value="ClpP/crotonase"/>
    <property type="match status" value="1"/>
</dbReference>
<dbReference type="Pfam" id="PF12796">
    <property type="entry name" value="Ank_2"/>
    <property type="match status" value="4"/>
</dbReference>